<dbReference type="InterPro" id="IPR038237">
    <property type="entry name" value="Ribosomal_eS4_central_sf"/>
</dbReference>
<feature type="compositionally biased region" description="Basic residues" evidence="7">
    <location>
        <begin position="219"/>
        <end position="228"/>
    </location>
</feature>
<organism evidence="10 11">
    <name type="scientific">Dichotomopilus funicola</name>
    <dbReference type="NCBI Taxonomy" id="1934379"/>
    <lineage>
        <taxon>Eukaryota</taxon>
        <taxon>Fungi</taxon>
        <taxon>Dikarya</taxon>
        <taxon>Ascomycota</taxon>
        <taxon>Pezizomycotina</taxon>
        <taxon>Sordariomycetes</taxon>
        <taxon>Sordariomycetidae</taxon>
        <taxon>Sordariales</taxon>
        <taxon>Chaetomiaceae</taxon>
        <taxon>Dichotomopilus</taxon>
    </lineage>
</organism>
<dbReference type="FunFam" id="2.40.50.740:FF:000001">
    <property type="entry name" value="40S ribosomal protein S4"/>
    <property type="match status" value="1"/>
</dbReference>
<dbReference type="PROSITE" id="PS50090">
    <property type="entry name" value="MYB_LIKE"/>
    <property type="match status" value="1"/>
</dbReference>
<dbReference type="InterPro" id="IPR032277">
    <property type="entry name" value="Ribosomal_eS4_C"/>
</dbReference>
<gene>
    <name evidence="10" type="ORF">C8A04DRAFT_26812</name>
</gene>
<dbReference type="Pfam" id="PF00467">
    <property type="entry name" value="KOW"/>
    <property type="match status" value="1"/>
</dbReference>
<feature type="region of interest" description="Disordered" evidence="7">
    <location>
        <begin position="1"/>
        <end position="83"/>
    </location>
</feature>
<dbReference type="RefSeq" id="XP_062638678.1">
    <property type="nucleotide sequence ID" value="XM_062780056.1"/>
</dbReference>
<dbReference type="Pfam" id="PF16121">
    <property type="entry name" value="40S_S4_C"/>
    <property type="match status" value="1"/>
</dbReference>
<dbReference type="SMART" id="SM00717">
    <property type="entry name" value="SANT"/>
    <property type="match status" value="2"/>
</dbReference>
<evidence type="ECO:0000256" key="6">
    <source>
        <dbReference type="PROSITE-ProRule" id="PRU00182"/>
    </source>
</evidence>
<dbReference type="Gene3D" id="1.10.10.60">
    <property type="entry name" value="Homeodomain-like"/>
    <property type="match status" value="1"/>
</dbReference>
<dbReference type="Pfam" id="PF08071">
    <property type="entry name" value="RS4NT"/>
    <property type="match status" value="1"/>
</dbReference>
<protein>
    <submittedName>
        <fullName evidence="10">40S ribosomal protein S4</fullName>
    </submittedName>
</protein>
<evidence type="ECO:0000256" key="2">
    <source>
        <dbReference type="ARBA" id="ARBA00022730"/>
    </source>
</evidence>
<dbReference type="Gene3D" id="2.40.50.740">
    <property type="match status" value="1"/>
</dbReference>
<dbReference type="HAMAP" id="MF_00485">
    <property type="entry name" value="Ribosomal_eS4"/>
    <property type="match status" value="1"/>
</dbReference>
<feature type="region of interest" description="Disordered" evidence="7">
    <location>
        <begin position="458"/>
        <end position="480"/>
    </location>
</feature>
<dbReference type="PROSITE" id="PS00528">
    <property type="entry name" value="RIBOSOMAL_S4E"/>
    <property type="match status" value="1"/>
</dbReference>
<feature type="compositionally biased region" description="Polar residues" evidence="7">
    <location>
        <begin position="327"/>
        <end position="338"/>
    </location>
</feature>
<proteinExistence type="inferred from homology"/>
<evidence type="ECO:0000313" key="11">
    <source>
        <dbReference type="Proteomes" id="UP001302676"/>
    </source>
</evidence>
<evidence type="ECO:0000256" key="5">
    <source>
        <dbReference type="ARBA" id="ARBA00023274"/>
    </source>
</evidence>
<dbReference type="Gene3D" id="3.10.290.10">
    <property type="entry name" value="RNA-binding S4 domain"/>
    <property type="match status" value="1"/>
</dbReference>
<dbReference type="Gene3D" id="2.30.30.30">
    <property type="match status" value="1"/>
</dbReference>
<dbReference type="Pfam" id="PF00900">
    <property type="entry name" value="Ribosomal_S4e"/>
    <property type="match status" value="1"/>
</dbReference>
<dbReference type="Pfam" id="PF00249">
    <property type="entry name" value="Myb_DNA-binding"/>
    <property type="match status" value="1"/>
</dbReference>
<reference evidence="10" key="1">
    <citation type="journal article" date="2023" name="Mol. Phylogenet. Evol.">
        <title>Genome-scale phylogeny and comparative genomics of the fungal order Sordariales.</title>
        <authorList>
            <person name="Hensen N."/>
            <person name="Bonometti L."/>
            <person name="Westerberg I."/>
            <person name="Brannstrom I.O."/>
            <person name="Guillou S."/>
            <person name="Cros-Aarteil S."/>
            <person name="Calhoun S."/>
            <person name="Haridas S."/>
            <person name="Kuo A."/>
            <person name="Mondo S."/>
            <person name="Pangilinan J."/>
            <person name="Riley R."/>
            <person name="LaButti K."/>
            <person name="Andreopoulos B."/>
            <person name="Lipzen A."/>
            <person name="Chen C."/>
            <person name="Yan M."/>
            <person name="Daum C."/>
            <person name="Ng V."/>
            <person name="Clum A."/>
            <person name="Steindorff A."/>
            <person name="Ohm R.A."/>
            <person name="Martin F."/>
            <person name="Silar P."/>
            <person name="Natvig D.O."/>
            <person name="Lalanne C."/>
            <person name="Gautier V."/>
            <person name="Ament-Velasquez S.L."/>
            <person name="Kruys A."/>
            <person name="Hutchinson M.I."/>
            <person name="Powell A.J."/>
            <person name="Barry K."/>
            <person name="Miller A.N."/>
            <person name="Grigoriev I.V."/>
            <person name="Debuchy R."/>
            <person name="Gladieux P."/>
            <person name="Hiltunen Thoren M."/>
            <person name="Johannesson H."/>
        </authorList>
    </citation>
    <scope>NUCLEOTIDE SEQUENCE</scope>
    <source>
        <strain evidence="10">CBS 141.50</strain>
    </source>
</reference>
<dbReference type="Proteomes" id="UP001302676">
    <property type="component" value="Unassembled WGS sequence"/>
</dbReference>
<dbReference type="InterPro" id="IPR002942">
    <property type="entry name" value="S4_RNA-bd"/>
</dbReference>
<dbReference type="Gene3D" id="1.10.246.220">
    <property type="match status" value="1"/>
</dbReference>
<dbReference type="CDD" id="cd00165">
    <property type="entry name" value="S4"/>
    <property type="match status" value="1"/>
</dbReference>
<dbReference type="SMART" id="SM00363">
    <property type="entry name" value="S4"/>
    <property type="match status" value="1"/>
</dbReference>
<dbReference type="InterPro" id="IPR018199">
    <property type="entry name" value="Ribosomal_eS4_N_CS"/>
</dbReference>
<dbReference type="GO" id="GO:0003735">
    <property type="term" value="F:structural constituent of ribosome"/>
    <property type="evidence" value="ECO:0007669"/>
    <property type="project" value="InterPro"/>
</dbReference>
<dbReference type="InterPro" id="IPR000876">
    <property type="entry name" value="Ribosomal_eS4"/>
</dbReference>
<dbReference type="InterPro" id="IPR014722">
    <property type="entry name" value="Rib_uL2_dom2"/>
</dbReference>
<feature type="region of interest" description="Disordered" evidence="7">
    <location>
        <begin position="160"/>
        <end position="179"/>
    </location>
</feature>
<dbReference type="CDD" id="cd06087">
    <property type="entry name" value="KOW_RPS4"/>
    <property type="match status" value="1"/>
</dbReference>
<keyword evidence="5" id="KW-0687">Ribonucleoprotein</keyword>
<evidence type="ECO:0000256" key="1">
    <source>
        <dbReference type="ARBA" id="ARBA00007500"/>
    </source>
</evidence>
<keyword evidence="2 6" id="KW-0699">rRNA-binding</keyword>
<evidence type="ECO:0000259" key="9">
    <source>
        <dbReference type="PROSITE" id="PS51294"/>
    </source>
</evidence>
<dbReference type="PANTHER" id="PTHR11581:SF0">
    <property type="entry name" value="SMALL RIBOSOMAL SUBUNIT PROTEIN ES4"/>
    <property type="match status" value="1"/>
</dbReference>
<feature type="region of interest" description="Disordered" evidence="7">
    <location>
        <begin position="102"/>
        <end position="131"/>
    </location>
</feature>
<evidence type="ECO:0000256" key="3">
    <source>
        <dbReference type="ARBA" id="ARBA00022884"/>
    </source>
</evidence>
<reference evidence="10" key="2">
    <citation type="submission" date="2023-05" db="EMBL/GenBank/DDBJ databases">
        <authorList>
            <consortium name="Lawrence Berkeley National Laboratory"/>
            <person name="Steindorff A."/>
            <person name="Hensen N."/>
            <person name="Bonometti L."/>
            <person name="Westerberg I."/>
            <person name="Brannstrom I.O."/>
            <person name="Guillou S."/>
            <person name="Cros-Aarteil S."/>
            <person name="Calhoun S."/>
            <person name="Haridas S."/>
            <person name="Kuo A."/>
            <person name="Mondo S."/>
            <person name="Pangilinan J."/>
            <person name="Riley R."/>
            <person name="Labutti K."/>
            <person name="Andreopoulos B."/>
            <person name="Lipzen A."/>
            <person name="Chen C."/>
            <person name="Yanf M."/>
            <person name="Daum C."/>
            <person name="Ng V."/>
            <person name="Clum A."/>
            <person name="Ohm R."/>
            <person name="Martin F."/>
            <person name="Silar P."/>
            <person name="Natvig D."/>
            <person name="Lalanne C."/>
            <person name="Gautier V."/>
            <person name="Ament-Velasquez S.L."/>
            <person name="Kruys A."/>
            <person name="Hutchinson M.I."/>
            <person name="Powell A.J."/>
            <person name="Barry K."/>
            <person name="Miller A.N."/>
            <person name="Grigoriev I.V."/>
            <person name="Debuchy R."/>
            <person name="Gladieux P."/>
            <person name="Thoren M.H."/>
            <person name="Johannesson H."/>
        </authorList>
    </citation>
    <scope>NUCLEOTIDE SEQUENCE</scope>
    <source>
        <strain evidence="10">CBS 141.50</strain>
    </source>
</reference>
<feature type="compositionally biased region" description="Basic residues" evidence="7">
    <location>
        <begin position="344"/>
        <end position="353"/>
    </location>
</feature>
<dbReference type="InterPro" id="IPR036986">
    <property type="entry name" value="S4_RNA-bd_sf"/>
</dbReference>
<sequence length="802" mass="89481">MATIEPWLTNLLNKPRSPDLPPIQTASAAAANQPISLPPLGPEFASSTHRPERPAPVQGQIAPLSTLDDGGHHGKPHARPEESFALHTASIRPLQLLLREPDQGPPAIPLRSLVTDAPGSPDDTSTKKRHRAFTTKEDFVQLPKLPKKQKSAQQVVPPIIAGLHEPPPNAGVFPPITSTSFDNDENFSLAPWKDTGSAQDDRPVLLPALDIEPNEPSRPKRRPMKPRRKWTEEETNNLLLGVSRHGVGRWTTILEDPAFHFNCRTAGDLKDRFRTCCPKELRLTAAEEQYADEEPGPVVAGDGGVKHKIGLQLEDILQPIGDDSQDNDGVSPSATGQDSDAGPKKRKPRAHRRKMEDLVELGIHGPFEKSHRRKRRPFTKQDDEEILDGLHQYGPSWTRIQRDPKYNLSSRQPTDLRDRVRNKYPDVYANIEKANMLKEVPRGKANLLEPSINMATEGTRITTMPPPFEPSLNRSGSREEMLVRRTTNPIAYESAESLPALAELFDMSEPHGPPSLLTSAPEMDISHLLLDDSHTSTDRRLGHGSKKHQKRLSAPSHWLLDKLSGVYAPRPSAGPHKLRDCMPLIVFIRNRLKYALNYRETKAILMQRLVKVDGKVRTDSTYPAGFMDVITIEKTGENFRLVYDTKGRFTVHRIQDEEAKYKLGKVKRVQLGRGGVPFLVTHDARTIRYPDPLVKVNDTVKIDLETGKITDFIKFDTGSIAMVTGGRNMGRVGVITHRERHDGGFGIVHLKDAIDNTFTTRESNVFVIGSEKPWVSLPKGKGVKLTIAEERDRKRASTLAGH</sequence>
<feature type="domain" description="HTH myb-type" evidence="9">
    <location>
        <begin position="222"/>
        <end position="281"/>
    </location>
</feature>
<dbReference type="SUPFAM" id="SSF46689">
    <property type="entry name" value="Homeodomain-like"/>
    <property type="match status" value="2"/>
</dbReference>
<evidence type="ECO:0000313" key="10">
    <source>
        <dbReference type="EMBL" id="KAK4145307.1"/>
    </source>
</evidence>
<name>A0AAN6V5S7_9PEZI</name>
<keyword evidence="11" id="KW-1185">Reference proteome</keyword>
<accession>A0AAN6V5S7</accession>
<dbReference type="AlphaFoldDB" id="A0AAN6V5S7"/>
<dbReference type="InterPro" id="IPR013843">
    <property type="entry name" value="Ribosomal_eS4_N"/>
</dbReference>
<feature type="domain" description="Myb-like" evidence="8">
    <location>
        <begin position="222"/>
        <end position="275"/>
    </location>
</feature>
<feature type="region of interest" description="Disordered" evidence="7">
    <location>
        <begin position="319"/>
        <end position="390"/>
    </location>
</feature>
<evidence type="ECO:0000256" key="4">
    <source>
        <dbReference type="ARBA" id="ARBA00022980"/>
    </source>
</evidence>
<dbReference type="CDD" id="cd11660">
    <property type="entry name" value="SANT_TRF"/>
    <property type="match status" value="2"/>
</dbReference>
<comment type="caution">
    <text evidence="10">The sequence shown here is derived from an EMBL/GenBank/DDBJ whole genome shotgun (WGS) entry which is preliminary data.</text>
</comment>
<dbReference type="InterPro" id="IPR001005">
    <property type="entry name" value="SANT/Myb"/>
</dbReference>
<dbReference type="EMBL" id="MU853569">
    <property type="protein sequence ID" value="KAK4145307.1"/>
    <property type="molecule type" value="Genomic_DNA"/>
</dbReference>
<dbReference type="InterPro" id="IPR017930">
    <property type="entry name" value="Myb_dom"/>
</dbReference>
<dbReference type="InterPro" id="IPR009057">
    <property type="entry name" value="Homeodomain-like_sf"/>
</dbReference>
<comment type="similarity">
    <text evidence="1">Belongs to the eukaryotic ribosomal protein eS4 family.</text>
</comment>
<dbReference type="GeneID" id="87816669"/>
<dbReference type="InterPro" id="IPR013845">
    <property type="entry name" value="Ribosomal_eS4_central_region"/>
</dbReference>
<feature type="region of interest" description="Disordered" evidence="7">
    <location>
        <begin position="206"/>
        <end position="231"/>
    </location>
</feature>
<dbReference type="FunFam" id="3.10.290.10:FF:000002">
    <property type="entry name" value="40S ribosomal protein S4"/>
    <property type="match status" value="1"/>
</dbReference>
<keyword evidence="4 10" id="KW-0689">Ribosomal protein</keyword>
<dbReference type="PROSITE" id="PS51294">
    <property type="entry name" value="HTH_MYB"/>
    <property type="match status" value="1"/>
</dbReference>
<dbReference type="InterPro" id="IPR041982">
    <property type="entry name" value="Ribosomal_eS4_KOW"/>
</dbReference>
<dbReference type="GO" id="GO:0019843">
    <property type="term" value="F:rRNA binding"/>
    <property type="evidence" value="ECO:0007669"/>
    <property type="project" value="UniProtKB-KW"/>
</dbReference>
<dbReference type="PROSITE" id="PS50889">
    <property type="entry name" value="S4"/>
    <property type="match status" value="1"/>
</dbReference>
<dbReference type="InterPro" id="IPR005824">
    <property type="entry name" value="KOW"/>
</dbReference>
<evidence type="ECO:0000259" key="8">
    <source>
        <dbReference type="PROSITE" id="PS50090"/>
    </source>
</evidence>
<dbReference type="PANTHER" id="PTHR11581">
    <property type="entry name" value="30S/40S RIBOSOMAL PROTEIN S4"/>
    <property type="match status" value="1"/>
</dbReference>
<keyword evidence="3 6" id="KW-0694">RNA-binding</keyword>
<dbReference type="FunFam" id="2.30.30.30:FF:000005">
    <property type="entry name" value="40S ribosomal protein S4"/>
    <property type="match status" value="1"/>
</dbReference>
<dbReference type="GO" id="GO:0022627">
    <property type="term" value="C:cytosolic small ribosomal subunit"/>
    <property type="evidence" value="ECO:0007669"/>
    <property type="project" value="TreeGrafter"/>
</dbReference>
<dbReference type="GO" id="GO:0002181">
    <property type="term" value="P:cytoplasmic translation"/>
    <property type="evidence" value="ECO:0007669"/>
    <property type="project" value="UniProtKB-ARBA"/>
</dbReference>
<evidence type="ECO:0000256" key="7">
    <source>
        <dbReference type="SAM" id="MobiDB-lite"/>
    </source>
</evidence>